<dbReference type="AlphaFoldDB" id="A0A2K8U7T4"/>
<protein>
    <recommendedName>
        <fullName evidence="2">FHA domain-containing protein</fullName>
    </recommendedName>
</protein>
<evidence type="ECO:0000313" key="3">
    <source>
        <dbReference type="EMBL" id="AUB81615.1"/>
    </source>
</evidence>
<dbReference type="KEGG" id="tsy:THSYN_12035"/>
<name>A0A2K8U7T4_9GAMM</name>
<dbReference type="InterPro" id="IPR032030">
    <property type="entry name" value="YscD_cytoplasmic_dom"/>
</dbReference>
<proteinExistence type="predicted"/>
<sequence length="197" mass="21431">MGMKSCGKGHFYDERTHSTCPYCGVPIDLGETVGRPPDAVGVSPETVGEDFPKTRAAGSRGPRRDPEETVGIFRKRLGLDPVVGWLVCIEGPDRGRDYRVHGERNFIGRDATMDIVIAGDTSISRENHAVLSYNPKRHTFNLAPGDGRGLTYLNDEELLAAAPLAPYDTIEFGASKLLFVPFCGERFTWPVAPPAAG</sequence>
<dbReference type="OrthoDB" id="370565at2"/>
<dbReference type="InterPro" id="IPR008984">
    <property type="entry name" value="SMAD_FHA_dom_sf"/>
</dbReference>
<dbReference type="Proteomes" id="UP000232638">
    <property type="component" value="Chromosome"/>
</dbReference>
<feature type="region of interest" description="Disordered" evidence="1">
    <location>
        <begin position="34"/>
        <end position="67"/>
    </location>
</feature>
<dbReference type="Gene3D" id="2.60.200.20">
    <property type="match status" value="1"/>
</dbReference>
<evidence type="ECO:0000256" key="1">
    <source>
        <dbReference type="SAM" id="MobiDB-lite"/>
    </source>
</evidence>
<feature type="domain" description="FHA" evidence="2">
    <location>
        <begin position="105"/>
        <end position="158"/>
    </location>
</feature>
<dbReference type="RefSeq" id="WP_100919379.1">
    <property type="nucleotide sequence ID" value="NZ_CP020370.1"/>
</dbReference>
<dbReference type="EMBL" id="CP020370">
    <property type="protein sequence ID" value="AUB81615.1"/>
    <property type="molecule type" value="Genomic_DNA"/>
</dbReference>
<dbReference type="Pfam" id="PF16697">
    <property type="entry name" value="Yop-YscD_cpl"/>
    <property type="match status" value="1"/>
</dbReference>
<evidence type="ECO:0000259" key="2">
    <source>
        <dbReference type="PROSITE" id="PS50006"/>
    </source>
</evidence>
<dbReference type="InterPro" id="IPR000253">
    <property type="entry name" value="FHA_dom"/>
</dbReference>
<reference evidence="3 4" key="1">
    <citation type="submission" date="2017-03" db="EMBL/GenBank/DDBJ databases">
        <title>Complete genome sequence of Candidatus 'Thiodictyon syntrophicum' sp. nov. strain Cad16T, a photolithoautotroph purple sulfur bacterium isolated from an alpine meromictic lake.</title>
        <authorList>
            <person name="Luedin S.M."/>
            <person name="Pothier J.F."/>
            <person name="Danza F."/>
            <person name="Storelli N."/>
            <person name="Wittwer M."/>
            <person name="Tonolla M."/>
        </authorList>
    </citation>
    <scope>NUCLEOTIDE SEQUENCE [LARGE SCALE GENOMIC DNA]</scope>
    <source>
        <strain evidence="3 4">Cad16T</strain>
    </source>
</reference>
<keyword evidence="4" id="KW-1185">Reference proteome</keyword>
<dbReference type="CDD" id="cd00060">
    <property type="entry name" value="FHA"/>
    <property type="match status" value="1"/>
</dbReference>
<evidence type="ECO:0000313" key="4">
    <source>
        <dbReference type="Proteomes" id="UP000232638"/>
    </source>
</evidence>
<accession>A0A2K8U7T4</accession>
<gene>
    <name evidence="3" type="ORF">THSYN_12035</name>
</gene>
<dbReference type="SUPFAM" id="SSF49879">
    <property type="entry name" value="SMAD/FHA domain"/>
    <property type="match status" value="1"/>
</dbReference>
<dbReference type="PROSITE" id="PS50006">
    <property type="entry name" value="FHA_DOMAIN"/>
    <property type="match status" value="1"/>
</dbReference>
<organism evidence="3 4">
    <name type="scientific">Candidatus Thiodictyon syntrophicum</name>
    <dbReference type="NCBI Taxonomy" id="1166950"/>
    <lineage>
        <taxon>Bacteria</taxon>
        <taxon>Pseudomonadati</taxon>
        <taxon>Pseudomonadota</taxon>
        <taxon>Gammaproteobacteria</taxon>
        <taxon>Chromatiales</taxon>
        <taxon>Chromatiaceae</taxon>
        <taxon>Thiodictyon</taxon>
    </lineage>
</organism>